<keyword evidence="2" id="KW-1185">Reference proteome</keyword>
<evidence type="ECO:0000313" key="1">
    <source>
        <dbReference type="EMBL" id="KAJ6761300.1"/>
    </source>
</evidence>
<dbReference type="Proteomes" id="UP001151532">
    <property type="component" value="Chromosome 15Z"/>
</dbReference>
<reference evidence="1" key="2">
    <citation type="journal article" date="2023" name="Int. J. Mol. Sci.">
        <title>De Novo Assembly and Annotation of 11 Diverse Shrub Willow (Salix) Genomes Reveals Novel Gene Organization in Sex-Linked Regions.</title>
        <authorList>
            <person name="Hyden B."/>
            <person name="Feng K."/>
            <person name="Yates T.B."/>
            <person name="Jawdy S."/>
            <person name="Cereghino C."/>
            <person name="Smart L.B."/>
            <person name="Muchero W."/>
        </authorList>
    </citation>
    <scope>NUCLEOTIDE SEQUENCE</scope>
    <source>
        <tissue evidence="1">Shoot tip</tissue>
    </source>
</reference>
<dbReference type="OrthoDB" id="514937at2759"/>
<dbReference type="InterPro" id="IPR021325">
    <property type="entry name" value="CCB2/CCB4"/>
</dbReference>
<organism evidence="1 2">
    <name type="scientific">Salix purpurea</name>
    <name type="common">Purple osier willow</name>
    <dbReference type="NCBI Taxonomy" id="77065"/>
    <lineage>
        <taxon>Eukaryota</taxon>
        <taxon>Viridiplantae</taxon>
        <taxon>Streptophyta</taxon>
        <taxon>Embryophyta</taxon>
        <taxon>Tracheophyta</taxon>
        <taxon>Spermatophyta</taxon>
        <taxon>Magnoliopsida</taxon>
        <taxon>eudicotyledons</taxon>
        <taxon>Gunneridae</taxon>
        <taxon>Pentapetalae</taxon>
        <taxon>rosids</taxon>
        <taxon>fabids</taxon>
        <taxon>Malpighiales</taxon>
        <taxon>Salicaceae</taxon>
        <taxon>Saliceae</taxon>
        <taxon>Salix</taxon>
    </lineage>
</organism>
<dbReference type="EMBL" id="JAPFFK010000006">
    <property type="protein sequence ID" value="KAJ6761300.1"/>
    <property type="molecule type" value="Genomic_DNA"/>
</dbReference>
<dbReference type="AlphaFoldDB" id="A0A9Q0W5Z1"/>
<accession>A0A9Q0W5Z1</accession>
<sequence length="337" mass="37863">MSLSIHPPMQLKTHHQYRAKTPRKSIAIYASGDNPQSQRQQQQLNLSVLRFTFGIPGLDESYLPRWIGYGFGSLLILNHFLGSNSDTTQAQLRTEVLGLSLAAFSAALPYLGRFLKGAAPVDQGTLPQDAEQIFAMSQNISDAQKEDLAWATYILLRNTNTIAVLISIRGELCVRGYWKTPDNMSKDEVLGWFKEQIENIGLSDVKETLYFPRTTESEIWEMLPEGTRSLLVEPVLQATVQSAIKTENNEDSMLNFSEKSGLVLAFLSAFKCQCLAVLVQLKMIPCDSPEAYTPFFDFSHEPVLENVAMICTFANNNGFHISIDDKHFIYELQVVQL</sequence>
<dbReference type="PANTHER" id="PTHR36403">
    <property type="entry name" value="PROTEIN COFACTOR ASSEMBLY OF COMPLEX C SUBUNIT B CCB2, CHLOROPLASTIC"/>
    <property type="match status" value="1"/>
</dbReference>
<name>A0A9Q0W5Z1_SALPP</name>
<evidence type="ECO:0000313" key="2">
    <source>
        <dbReference type="Proteomes" id="UP001151532"/>
    </source>
</evidence>
<protein>
    <submittedName>
        <fullName evidence="1">PROTEIN COFACTOR ASSEMBLY OF COMPLEX C SUBUNIT B CCB2 CHLOROPLASTIC</fullName>
    </submittedName>
</protein>
<reference evidence="1" key="1">
    <citation type="submission" date="2022-11" db="EMBL/GenBank/DDBJ databases">
        <authorList>
            <person name="Hyden B.L."/>
            <person name="Feng K."/>
            <person name="Yates T."/>
            <person name="Jawdy S."/>
            <person name="Smart L.B."/>
            <person name="Muchero W."/>
        </authorList>
    </citation>
    <scope>NUCLEOTIDE SEQUENCE</scope>
    <source>
        <tissue evidence="1">Shoot tip</tissue>
    </source>
</reference>
<proteinExistence type="predicted"/>
<gene>
    <name evidence="1" type="ORF">OIU79_026018</name>
</gene>
<dbReference type="Pfam" id="PF11152">
    <property type="entry name" value="CCB2_CCB4"/>
    <property type="match status" value="1"/>
</dbReference>
<dbReference type="InterPro" id="IPR044970">
    <property type="entry name" value="CCB2"/>
</dbReference>
<dbReference type="PANTHER" id="PTHR36403:SF1">
    <property type="entry name" value="PROTEIN COFACTOR ASSEMBLY OF COMPLEX C SUBUNIT B CCB2, CHLOROPLASTIC"/>
    <property type="match status" value="1"/>
</dbReference>
<dbReference type="GO" id="GO:0010190">
    <property type="term" value="P:cytochrome b6f complex assembly"/>
    <property type="evidence" value="ECO:0007669"/>
    <property type="project" value="InterPro"/>
</dbReference>
<comment type="caution">
    <text evidence="1">The sequence shown here is derived from an EMBL/GenBank/DDBJ whole genome shotgun (WGS) entry which is preliminary data.</text>
</comment>